<proteinExistence type="predicted"/>
<feature type="compositionally biased region" description="Acidic residues" evidence="1">
    <location>
        <begin position="1135"/>
        <end position="1144"/>
    </location>
</feature>
<feature type="region of interest" description="Disordered" evidence="1">
    <location>
        <begin position="911"/>
        <end position="933"/>
    </location>
</feature>
<feature type="region of interest" description="Disordered" evidence="1">
    <location>
        <begin position="424"/>
        <end position="460"/>
    </location>
</feature>
<dbReference type="EMBL" id="HG529500">
    <property type="protein sequence ID" value="CDI51375.1"/>
    <property type="molecule type" value="Genomic_DNA"/>
</dbReference>
<feature type="compositionally biased region" description="Polar residues" evidence="1">
    <location>
        <begin position="19"/>
        <end position="32"/>
    </location>
</feature>
<dbReference type="AlphaFoldDB" id="A0A077QQ92"/>
<feature type="compositionally biased region" description="Basic and acidic residues" evidence="1">
    <location>
        <begin position="1069"/>
        <end position="1080"/>
    </location>
</feature>
<evidence type="ECO:0000313" key="2">
    <source>
        <dbReference type="EMBL" id="CDI51375.1"/>
    </source>
</evidence>
<feature type="compositionally biased region" description="Polar residues" evidence="1">
    <location>
        <begin position="475"/>
        <end position="489"/>
    </location>
</feature>
<feature type="compositionally biased region" description="Polar residues" evidence="1">
    <location>
        <begin position="979"/>
        <end position="990"/>
    </location>
</feature>
<sequence>MPISAASPPPVMSPHIGHASSSSRTPQNSRPGQSLVDLYNSRHAQESRTTSSSRAPSSSTSLAGLCNQRRDAERGTIQPSSSSLADLYNQRYDAESNKISSKVTSTSLADLYNQRYETEHQNARDSVKQFGADHRRGNYSESRAFAKPAERNRRIRSRNRRIRSTDSSDADIDTAEPRRSIPNDVDELEEGDGDDVEVSSTLQGSRARSESFSLLPNGPEIIYVHKFSAHRRRVLGSSASHLAMESDQEAGTPEPEGPSSSAPLVHLHRSPRKFVVQSASESLEQESAMSTPPIAPSHRKGKLCIAESTQDEESLNSILHSDSIPEGTMLGLVVASTTRSRSYLPRSGIENVGPSDINDIIVVSDSSSDQISRTSPTADRSCNTSTHDSARTSSERSQSPEGGAAAMLQTATSPTQDNIAAGASSHALAHLSSPSPQRTVAGVGGLQPEPAIAPYSDEDSDAPVITNARIGQIQAADSSANATSGNVSDSDGHRSRYPRRARNITDYNVKRAFEALEYAHENQAHIIPTVAVPAVTSTPKSKKTSLPVVIAPAEFFDALNAQSSSTSLKGKEKASSSFAEFLMSKSRSQTAAASTTTTTRSAELSMSLTAGQARAISRLRPASSSISRWEVTVRTDDKSQLYQLKPSTRRWLGISDSDPLDSTVDYMDERPITPPSPGKRHPLPFNFGTLISSHLGGISQSTICDALETCGIGLIGRPKTAVELESTSRRLRLGRSIKLPLPSPLNIFRDKEQEEWVRHEEFVEGMRRMVQENKAKAEGKVLVEVGNDERFQTQWDAMGRKRMSKLTPATGGELRVWFDLKGQMREIESEGVEVQAEEGKSPGCEIVRVRSPRKSPSVGRLGNLAPRDRVGGDTEEMGIGYVFNGAPQRNSERVGQTSVFDLNVPATQSVTPLLPPAKAAPSSKSAQPSTEEIAMTRPVARKTAELQPALKVAKPQLSVALSSGTSASLFKPNSLASKSTASTLKSNLTPSRPKPAKTESPASKPTSGDLLSYFTTQGSPKKPLALPSTSLNSVKGKGKAGALNHEYADCESDFAIVADLINSSSTSESMDRSGSKRDRSASPAFNSSSNTKRALTYGEKKQKKSSLILENSASGSRSSEAKRKQACTKKRTHDDDDDDDDDEVSISGPNPKRLNNVHDLERDWAETDSAMIGRISIEVPEYRDQDQDGYPRRVVRSCKTGRHETSGK</sequence>
<feature type="region of interest" description="Disordered" evidence="1">
    <location>
        <begin position="979"/>
        <end position="1041"/>
    </location>
</feature>
<feature type="compositionally biased region" description="Basic residues" evidence="1">
    <location>
        <begin position="153"/>
        <end position="162"/>
    </location>
</feature>
<feature type="region of interest" description="Disordered" evidence="1">
    <location>
        <begin position="279"/>
        <end position="300"/>
    </location>
</feature>
<feature type="compositionally biased region" description="Polar residues" evidence="1">
    <location>
        <begin position="1108"/>
        <end position="1118"/>
    </location>
</feature>
<feature type="compositionally biased region" description="Low complexity" evidence="1">
    <location>
        <begin position="279"/>
        <end position="290"/>
    </location>
</feature>
<organism evidence="2">
    <name type="scientific">Melanopsichium pennsylvanicum 4</name>
    <dbReference type="NCBI Taxonomy" id="1398559"/>
    <lineage>
        <taxon>Eukaryota</taxon>
        <taxon>Fungi</taxon>
        <taxon>Dikarya</taxon>
        <taxon>Basidiomycota</taxon>
        <taxon>Ustilaginomycotina</taxon>
        <taxon>Ustilaginomycetes</taxon>
        <taxon>Ustilaginales</taxon>
        <taxon>Ustilaginaceae</taxon>
        <taxon>Melanopsichium</taxon>
    </lineage>
</organism>
<feature type="region of interest" description="Disordered" evidence="1">
    <location>
        <begin position="365"/>
        <end position="406"/>
    </location>
</feature>
<feature type="compositionally biased region" description="Polar residues" evidence="1">
    <location>
        <begin position="373"/>
        <end position="387"/>
    </location>
</feature>
<feature type="compositionally biased region" description="Acidic residues" evidence="1">
    <location>
        <begin position="184"/>
        <end position="197"/>
    </location>
</feature>
<feature type="compositionally biased region" description="Polar residues" evidence="1">
    <location>
        <begin position="199"/>
        <end position="213"/>
    </location>
</feature>
<evidence type="ECO:0000256" key="1">
    <source>
        <dbReference type="SAM" id="MobiDB-lite"/>
    </source>
</evidence>
<reference evidence="2" key="1">
    <citation type="journal article" date="2014" name="Genome Biol. Evol.">
        <title>Gene Loss Rather Than Gene Gain Is Associated with a Host Jump from Monocots to Dicots in the Smut Fungus Melanopsichium pennsylvanicum.</title>
        <authorList>
            <person name="Sharma R."/>
            <person name="Mishra B."/>
            <person name="Runge F."/>
            <person name="Thines M."/>
        </authorList>
    </citation>
    <scope>NUCLEOTIDE SEQUENCE</scope>
    <source>
        <strain evidence="2">4</strain>
    </source>
</reference>
<feature type="region of interest" description="Disordered" evidence="1">
    <location>
        <begin position="1"/>
        <end position="84"/>
    </location>
</feature>
<feature type="compositionally biased region" description="Low complexity" evidence="1">
    <location>
        <begin position="424"/>
        <end position="436"/>
    </location>
</feature>
<feature type="region of interest" description="Disordered" evidence="1">
    <location>
        <begin position="475"/>
        <end position="498"/>
    </location>
</feature>
<feature type="compositionally biased region" description="Low complexity" evidence="1">
    <location>
        <begin position="916"/>
        <end position="929"/>
    </location>
</feature>
<feature type="region of interest" description="Disordered" evidence="1">
    <location>
        <begin position="116"/>
        <end position="213"/>
    </location>
</feature>
<feature type="region of interest" description="Disordered" evidence="1">
    <location>
        <begin position="1064"/>
        <end position="1159"/>
    </location>
</feature>
<feature type="compositionally biased region" description="Low complexity" evidence="1">
    <location>
        <begin position="47"/>
        <end position="61"/>
    </location>
</feature>
<name>A0A077QQ92_9BASI</name>
<protein>
    <submittedName>
        <fullName evidence="2">Uncharacterized protein</fullName>
    </submittedName>
</protein>
<accession>A0A077QQ92</accession>
<feature type="compositionally biased region" description="Basic and acidic residues" evidence="1">
    <location>
        <begin position="116"/>
        <end position="138"/>
    </location>
</feature>
<feature type="compositionally biased region" description="Polar residues" evidence="1">
    <location>
        <begin position="1083"/>
        <end position="1093"/>
    </location>
</feature>
<feature type="region of interest" description="Disordered" evidence="1">
    <location>
        <begin position="242"/>
        <end position="264"/>
    </location>
</feature>